<reference evidence="2" key="1">
    <citation type="journal article" date="2020" name="Stud. Mycol.">
        <title>101 Dothideomycetes genomes: a test case for predicting lifestyles and emergence of pathogens.</title>
        <authorList>
            <person name="Haridas S."/>
            <person name="Albert R."/>
            <person name="Binder M."/>
            <person name="Bloem J."/>
            <person name="Labutti K."/>
            <person name="Salamov A."/>
            <person name="Andreopoulos B."/>
            <person name="Baker S."/>
            <person name="Barry K."/>
            <person name="Bills G."/>
            <person name="Bluhm B."/>
            <person name="Cannon C."/>
            <person name="Castanera R."/>
            <person name="Culley D."/>
            <person name="Daum C."/>
            <person name="Ezra D."/>
            <person name="Gonzalez J."/>
            <person name="Henrissat B."/>
            <person name="Kuo A."/>
            <person name="Liang C."/>
            <person name="Lipzen A."/>
            <person name="Lutzoni F."/>
            <person name="Magnuson J."/>
            <person name="Mondo S."/>
            <person name="Nolan M."/>
            <person name="Ohm R."/>
            <person name="Pangilinan J."/>
            <person name="Park H.-J."/>
            <person name="Ramirez L."/>
            <person name="Alfaro M."/>
            <person name="Sun H."/>
            <person name="Tritt A."/>
            <person name="Yoshinaga Y."/>
            <person name="Zwiers L.-H."/>
            <person name="Turgeon B."/>
            <person name="Goodwin S."/>
            <person name="Spatafora J."/>
            <person name="Crous P."/>
            <person name="Grigoriev I."/>
        </authorList>
    </citation>
    <scope>NUCLEOTIDE SEQUENCE</scope>
    <source>
        <strain evidence="2">CBS 207.26</strain>
    </source>
</reference>
<dbReference type="Proteomes" id="UP000800200">
    <property type="component" value="Unassembled WGS sequence"/>
</dbReference>
<evidence type="ECO:0000313" key="3">
    <source>
        <dbReference type="Proteomes" id="UP000800200"/>
    </source>
</evidence>
<feature type="compositionally biased region" description="Low complexity" evidence="1">
    <location>
        <begin position="221"/>
        <end position="230"/>
    </location>
</feature>
<sequence>MRLLSARKKKETKSQKPNTHPKNSTNTTIPPQSHQTALVTAEAGRQTTPTIKTKTNTTYQPNTAEQTPSRDAKQRGPQEKDDDNQPTKPAAKPQKNNNRTPQQQNHQQQPPLNSHTPQQQHKKKHTPEYIAPGHSKAAIHTETTNETKPGRTNNKGKRGKGPQAQGKEEKRRRTQNDTKKKKKSDDAQAETTSQTAPPKWTPEPQKEENQRKRTRQKLPTKTHTSPSTKPQNSSEEQSREKNEKPRSRGPTTNHRPRGENITNHKQRGNTLKQNITQQRQKYQDL</sequence>
<feature type="compositionally biased region" description="Basic and acidic residues" evidence="1">
    <location>
        <begin position="236"/>
        <end position="246"/>
    </location>
</feature>
<feature type="compositionally biased region" description="Low complexity" evidence="1">
    <location>
        <begin position="96"/>
        <end position="113"/>
    </location>
</feature>
<evidence type="ECO:0000256" key="1">
    <source>
        <dbReference type="SAM" id="MobiDB-lite"/>
    </source>
</evidence>
<name>A0A6A6DZ99_9PEZI</name>
<feature type="compositionally biased region" description="Basic residues" evidence="1">
    <location>
        <begin position="1"/>
        <end position="11"/>
    </location>
</feature>
<evidence type="ECO:0000313" key="2">
    <source>
        <dbReference type="EMBL" id="KAF2183609.1"/>
    </source>
</evidence>
<keyword evidence="3" id="KW-1185">Reference proteome</keyword>
<gene>
    <name evidence="2" type="ORF">K469DRAFT_689762</name>
</gene>
<feature type="compositionally biased region" description="Basic and acidic residues" evidence="1">
    <location>
        <begin position="68"/>
        <end position="85"/>
    </location>
</feature>
<feature type="region of interest" description="Disordered" evidence="1">
    <location>
        <begin position="1"/>
        <end position="285"/>
    </location>
</feature>
<accession>A0A6A6DZ99</accession>
<dbReference type="EMBL" id="ML994641">
    <property type="protein sequence ID" value="KAF2183609.1"/>
    <property type="molecule type" value="Genomic_DNA"/>
</dbReference>
<organism evidence="2 3">
    <name type="scientific">Zopfia rhizophila CBS 207.26</name>
    <dbReference type="NCBI Taxonomy" id="1314779"/>
    <lineage>
        <taxon>Eukaryota</taxon>
        <taxon>Fungi</taxon>
        <taxon>Dikarya</taxon>
        <taxon>Ascomycota</taxon>
        <taxon>Pezizomycotina</taxon>
        <taxon>Dothideomycetes</taxon>
        <taxon>Dothideomycetes incertae sedis</taxon>
        <taxon>Zopfiaceae</taxon>
        <taxon>Zopfia</taxon>
    </lineage>
</organism>
<proteinExistence type="predicted"/>
<feature type="compositionally biased region" description="Polar residues" evidence="1">
    <location>
        <begin position="260"/>
        <end position="285"/>
    </location>
</feature>
<feature type="compositionally biased region" description="Basic and acidic residues" evidence="1">
    <location>
        <begin position="166"/>
        <end position="186"/>
    </location>
</feature>
<feature type="compositionally biased region" description="Low complexity" evidence="1">
    <location>
        <begin position="47"/>
        <end position="58"/>
    </location>
</feature>
<protein>
    <submittedName>
        <fullName evidence="2">Uncharacterized protein</fullName>
    </submittedName>
</protein>
<dbReference type="AlphaFoldDB" id="A0A6A6DZ99"/>
<feature type="compositionally biased region" description="Polar residues" evidence="1">
    <location>
        <begin position="15"/>
        <end position="38"/>
    </location>
</feature>